<organism evidence="9 10">
    <name type="scientific">Toxoplasma gondii p89</name>
    <dbReference type="NCBI Taxonomy" id="943119"/>
    <lineage>
        <taxon>Eukaryota</taxon>
        <taxon>Sar</taxon>
        <taxon>Alveolata</taxon>
        <taxon>Apicomplexa</taxon>
        <taxon>Conoidasida</taxon>
        <taxon>Coccidia</taxon>
        <taxon>Eucoccidiorida</taxon>
        <taxon>Eimeriorina</taxon>
        <taxon>Sarcocystidae</taxon>
        <taxon>Toxoplasma</taxon>
    </lineage>
</organism>
<comment type="similarity">
    <text evidence="2">Belongs to the COG8 family.</text>
</comment>
<reference evidence="9 10" key="1">
    <citation type="submission" date="2014-03" db="EMBL/GenBank/DDBJ databases">
        <authorList>
            <person name="Sibley D."/>
            <person name="Venepally P."/>
            <person name="Karamycheva S."/>
            <person name="Hadjithomas M."/>
            <person name="Khan A."/>
            <person name="Brunk B."/>
            <person name="Roos D."/>
            <person name="Caler E."/>
            <person name="Lorenzi H."/>
        </authorList>
    </citation>
    <scope>NUCLEOTIDE SEQUENCE [LARGE SCALE GENOMIC DNA]</scope>
    <source>
        <strain evidence="10">p89</strain>
    </source>
</reference>
<dbReference type="InterPro" id="IPR016159">
    <property type="entry name" value="Cullin_repeat-like_dom_sf"/>
</dbReference>
<evidence type="ECO:0000256" key="7">
    <source>
        <dbReference type="ARBA" id="ARBA00023136"/>
    </source>
</evidence>
<evidence type="ECO:0000256" key="6">
    <source>
        <dbReference type="ARBA" id="ARBA00023034"/>
    </source>
</evidence>
<protein>
    <recommendedName>
        <fullName evidence="3">Conserved oligomeric Golgi complex subunit 8</fullName>
    </recommendedName>
    <alternativeName>
        <fullName evidence="8">Component of oligomeric Golgi complex 8</fullName>
    </alternativeName>
</protein>
<name>A0A086K345_TOXGO</name>
<proteinExistence type="inferred from homology"/>
<dbReference type="InterPro" id="IPR007255">
    <property type="entry name" value="COG8"/>
</dbReference>
<dbReference type="EMBL" id="AEYI02001323">
    <property type="protein sequence ID" value="KFG38813.1"/>
    <property type="molecule type" value="Genomic_DNA"/>
</dbReference>
<keyword evidence="6" id="KW-0333">Golgi apparatus</keyword>
<evidence type="ECO:0000256" key="8">
    <source>
        <dbReference type="ARBA" id="ARBA00031347"/>
    </source>
</evidence>
<dbReference type="PANTHER" id="PTHR21311:SF0">
    <property type="entry name" value="CONSERVED OLIGOMERIC GOLGI COMPLEX SUBUNIT 8"/>
    <property type="match status" value="1"/>
</dbReference>
<dbReference type="GO" id="GO:0006891">
    <property type="term" value="P:intra-Golgi vesicle-mediated transport"/>
    <property type="evidence" value="ECO:0007669"/>
    <property type="project" value="TreeGrafter"/>
</dbReference>
<dbReference type="Pfam" id="PF04124">
    <property type="entry name" value="Dor1"/>
    <property type="match status" value="1"/>
</dbReference>
<comment type="caution">
    <text evidence="9">The sequence shown here is derived from an EMBL/GenBank/DDBJ whole genome shotgun (WGS) entry which is preliminary data.</text>
</comment>
<dbReference type="GO" id="GO:0015031">
    <property type="term" value="P:protein transport"/>
    <property type="evidence" value="ECO:0007669"/>
    <property type="project" value="UniProtKB-KW"/>
</dbReference>
<evidence type="ECO:0000256" key="3">
    <source>
        <dbReference type="ARBA" id="ARBA00020983"/>
    </source>
</evidence>
<evidence type="ECO:0000313" key="9">
    <source>
        <dbReference type="EMBL" id="KFG38813.1"/>
    </source>
</evidence>
<evidence type="ECO:0000256" key="5">
    <source>
        <dbReference type="ARBA" id="ARBA00022927"/>
    </source>
</evidence>
<comment type="subcellular location">
    <subcellularLocation>
        <location evidence="1">Golgi apparatus membrane</location>
        <topology evidence="1">Peripheral membrane protein</topology>
    </subcellularLocation>
</comment>
<dbReference type="PANTHER" id="PTHR21311">
    <property type="entry name" value="CONSERVED OLIGOMERIC GOLGI COMPLEX COMPONENT 8"/>
    <property type="match status" value="1"/>
</dbReference>
<sequence>MIKSLSQLPLDRLAKEPAVLQLKLEDLNGALEEAVVDNCSVLLSSSRCLTYVEGDVASVASRLSGLQQSLSQLKERLQVFMDISGRASSTHAALQLLWAMQETVTELMALPAMIRNCCKARLYSEALDLAVFAREQLVSLGARCRREEPLLRVIGRQVEEERIACHAALLQELGTAENFAHIVKLLGHLRRVGLFPEDHLRRQFIDRRGASVSALKSAVETQCANDCVRGLCSAASLLSGAILEVVTQYRAIFGDLHMSIAFWLRMQVTWFLLLVHRNLTLSRRKHRNEPLACHRGDSRSVPPLMTSLKDKAWLHVGAQLPEGRVGEEPPLDAASLSSLYRHTQHAACCLRRVGAYFFPAVVPVFEHYLHSVLQHKGNVALSRLHQDLRCYSWDSSALFRSLLEKCEEVSHDAGPLVKFSSVCDESGASERFALLRHPPLCTFMNELLKVLNAALDFPLFTVVTALPTMFKRILLRGAYILESIRRDVIEQTTDKQTKDEFASLCQAYVNILLPLLVADLRSVLNFKFVPEAVFSDVKDWVEQQRLYETSCCV</sequence>
<dbReference type="AlphaFoldDB" id="A0A086K345"/>
<dbReference type="GO" id="GO:0017119">
    <property type="term" value="C:Golgi transport complex"/>
    <property type="evidence" value="ECO:0007669"/>
    <property type="project" value="InterPro"/>
</dbReference>
<evidence type="ECO:0000313" key="10">
    <source>
        <dbReference type="Proteomes" id="UP000028828"/>
    </source>
</evidence>
<dbReference type="SUPFAM" id="SSF74788">
    <property type="entry name" value="Cullin repeat-like"/>
    <property type="match status" value="1"/>
</dbReference>
<accession>A0A086K345</accession>
<gene>
    <name evidence="9" type="ORF">TGP89_240540</name>
</gene>
<keyword evidence="7" id="KW-0472">Membrane</keyword>
<dbReference type="Proteomes" id="UP000028828">
    <property type="component" value="Unassembled WGS sequence"/>
</dbReference>
<dbReference type="VEuPathDB" id="ToxoDB:TGP89_240540"/>
<dbReference type="GO" id="GO:0000139">
    <property type="term" value="C:Golgi membrane"/>
    <property type="evidence" value="ECO:0007669"/>
    <property type="project" value="UniProtKB-SubCell"/>
</dbReference>
<dbReference type="OrthoDB" id="1661054at2759"/>
<keyword evidence="5" id="KW-0653">Protein transport</keyword>
<evidence type="ECO:0000256" key="2">
    <source>
        <dbReference type="ARBA" id="ARBA00006419"/>
    </source>
</evidence>
<evidence type="ECO:0000256" key="4">
    <source>
        <dbReference type="ARBA" id="ARBA00022448"/>
    </source>
</evidence>
<evidence type="ECO:0000256" key="1">
    <source>
        <dbReference type="ARBA" id="ARBA00004395"/>
    </source>
</evidence>
<keyword evidence="4" id="KW-0813">Transport</keyword>